<organism evidence="1 2">
    <name type="scientific">Rhizobium mongolense subsp. loessense</name>
    <dbReference type="NCBI Taxonomy" id="158890"/>
    <lineage>
        <taxon>Bacteria</taxon>
        <taxon>Pseudomonadati</taxon>
        <taxon>Pseudomonadota</taxon>
        <taxon>Alphaproteobacteria</taxon>
        <taxon>Hyphomicrobiales</taxon>
        <taxon>Rhizobiaceae</taxon>
        <taxon>Rhizobium/Agrobacterium group</taxon>
        <taxon>Rhizobium</taxon>
    </lineage>
</organism>
<reference evidence="1 2" key="1">
    <citation type="submission" date="2016-10" db="EMBL/GenBank/DDBJ databases">
        <authorList>
            <person name="de Groot N.N."/>
        </authorList>
    </citation>
    <scope>NUCLEOTIDE SEQUENCE [LARGE SCALE GENOMIC DNA]</scope>
    <source>
        <strain evidence="1 2">CGMCC 1.3401</strain>
    </source>
</reference>
<name>A0A1G4U5V4_9HYPH</name>
<dbReference type="Proteomes" id="UP000199542">
    <property type="component" value="Unassembled WGS sequence"/>
</dbReference>
<proteinExistence type="predicted"/>
<accession>A0A1G4U5V4</accession>
<dbReference type="EMBL" id="FMTM01000018">
    <property type="protein sequence ID" value="SCW88967.1"/>
    <property type="molecule type" value="Genomic_DNA"/>
</dbReference>
<dbReference type="AlphaFoldDB" id="A0A1G4U5V4"/>
<gene>
    <name evidence="1" type="ORF">SAMN02927900_06178</name>
</gene>
<evidence type="ECO:0000313" key="2">
    <source>
        <dbReference type="Proteomes" id="UP000199542"/>
    </source>
</evidence>
<sequence length="52" mass="5784">MVAVGQFFLERREMAAGDARVVTGFALVYRLRGGPSLLRRALHANVVQITRI</sequence>
<protein>
    <submittedName>
        <fullName evidence="1">Uncharacterized protein</fullName>
    </submittedName>
</protein>
<evidence type="ECO:0000313" key="1">
    <source>
        <dbReference type="EMBL" id="SCW88967.1"/>
    </source>
</evidence>